<proteinExistence type="predicted"/>
<dbReference type="HOGENOM" id="CLU_1080879_0_0_10"/>
<keyword evidence="1" id="KW-0812">Transmembrane</keyword>
<feature type="transmembrane region" description="Helical" evidence="1">
    <location>
        <begin position="39"/>
        <end position="55"/>
    </location>
</feature>
<evidence type="ECO:0000256" key="1">
    <source>
        <dbReference type="SAM" id="Phobius"/>
    </source>
</evidence>
<protein>
    <submittedName>
        <fullName evidence="2">Uncharacterized protein</fullName>
    </submittedName>
</protein>
<dbReference type="OrthoDB" id="1452467at2"/>
<feature type="transmembrane region" description="Helical" evidence="1">
    <location>
        <begin position="116"/>
        <end position="137"/>
    </location>
</feature>
<feature type="transmembrane region" description="Helical" evidence="1">
    <location>
        <begin position="149"/>
        <end position="176"/>
    </location>
</feature>
<dbReference type="AlphaFoldDB" id="A9DTE2"/>
<dbReference type="EMBL" id="ABIB01000003">
    <property type="protein sequence ID" value="EDP97061.1"/>
    <property type="molecule type" value="Genomic_DNA"/>
</dbReference>
<dbReference type="STRING" id="391587.KAOT1_17898"/>
<evidence type="ECO:0000313" key="3">
    <source>
        <dbReference type="Proteomes" id="UP000002945"/>
    </source>
</evidence>
<keyword evidence="3" id="KW-1185">Reference proteome</keyword>
<comment type="caution">
    <text evidence="2">The sequence shown here is derived from an EMBL/GenBank/DDBJ whole genome shotgun (WGS) entry which is preliminary data.</text>
</comment>
<feature type="transmembrane region" description="Helical" evidence="1">
    <location>
        <begin position="5"/>
        <end position="27"/>
    </location>
</feature>
<dbReference type="Proteomes" id="UP000002945">
    <property type="component" value="Unassembled WGS sequence"/>
</dbReference>
<keyword evidence="1" id="KW-1133">Transmembrane helix</keyword>
<dbReference type="eggNOG" id="ENOG502ZH35">
    <property type="taxonomic scope" value="Bacteria"/>
</dbReference>
<accession>A9DTE2</accession>
<feature type="transmembrane region" description="Helical" evidence="1">
    <location>
        <begin position="91"/>
        <end position="110"/>
    </location>
</feature>
<reference evidence="2 3" key="1">
    <citation type="journal article" date="2011" name="J. Bacteriol.">
        <title>Genome sequence of the algicidal bacterium Kordia algicida OT-1.</title>
        <authorList>
            <person name="Lee H.S."/>
            <person name="Kang S.G."/>
            <person name="Kwon K.K."/>
            <person name="Lee J.H."/>
            <person name="Kim S.J."/>
        </authorList>
    </citation>
    <scope>NUCLEOTIDE SEQUENCE [LARGE SCALE GENOMIC DNA]</scope>
    <source>
        <strain evidence="2 3">OT-1</strain>
    </source>
</reference>
<name>A9DTE2_9FLAO</name>
<gene>
    <name evidence="2" type="ORF">KAOT1_17898</name>
</gene>
<dbReference type="RefSeq" id="WP_007096114.1">
    <property type="nucleotide sequence ID" value="NZ_CP142125.1"/>
</dbReference>
<organism evidence="2 3">
    <name type="scientific">Kordia algicida OT-1</name>
    <dbReference type="NCBI Taxonomy" id="391587"/>
    <lineage>
        <taxon>Bacteria</taxon>
        <taxon>Pseudomonadati</taxon>
        <taxon>Bacteroidota</taxon>
        <taxon>Flavobacteriia</taxon>
        <taxon>Flavobacteriales</taxon>
        <taxon>Flavobacteriaceae</taxon>
        <taxon>Kordia</taxon>
    </lineage>
</organism>
<keyword evidence="1" id="KW-0472">Membrane</keyword>
<sequence>MQILFFLLIFIISFSSLIITFIAIVKILSNDFNDSKPKWILISMIAFIGPVLWLTKGRKLLIKKEDQQFVEKKEKISLKEHYSELFKNIGIPLKVFFLLSVLLIGFGYFARLFHIYFFWESTSVGFVLLLIALVKFFSEDISLRIENQLNKIFCYAVIVVLCGTIFFKILITTIIFNSNAFIAAKNYLKKDSELISEIGEIESFSFLPKGSMSIHKDQYGTVGNADMTIIIKGKKKYVEKNILLIKKLEEDWTVIQQ</sequence>
<evidence type="ECO:0000313" key="2">
    <source>
        <dbReference type="EMBL" id="EDP97061.1"/>
    </source>
</evidence>